<dbReference type="RefSeq" id="WP_249736520.1">
    <property type="nucleotide sequence ID" value="NZ_JAKNCJ010000001.1"/>
</dbReference>
<evidence type="ECO:0000256" key="3">
    <source>
        <dbReference type="ARBA" id="ARBA00022679"/>
    </source>
</evidence>
<evidence type="ECO:0000259" key="6">
    <source>
        <dbReference type="Pfam" id="PF23186"/>
    </source>
</evidence>
<dbReference type="InterPro" id="IPR029063">
    <property type="entry name" value="SAM-dependent_MTases_sf"/>
</dbReference>
<keyword evidence="4" id="KW-0949">S-adenosyl-L-methionine</keyword>
<dbReference type="CDD" id="cd02440">
    <property type="entry name" value="AdoMet_MTases"/>
    <property type="match status" value="1"/>
</dbReference>
<dbReference type="Pfam" id="PF05175">
    <property type="entry name" value="MTS"/>
    <property type="match status" value="1"/>
</dbReference>
<keyword evidence="3" id="KW-0808">Transferase</keyword>
<protein>
    <submittedName>
        <fullName evidence="7">Methyltransferase</fullName>
    </submittedName>
</protein>
<keyword evidence="2 7" id="KW-0489">Methyltransferase</keyword>
<dbReference type="EMBL" id="JAKNCJ010000001">
    <property type="protein sequence ID" value="MCL6422420.1"/>
    <property type="molecule type" value="Genomic_DNA"/>
</dbReference>
<dbReference type="GO" id="GO:0032259">
    <property type="term" value="P:methylation"/>
    <property type="evidence" value="ECO:0007669"/>
    <property type="project" value="UniProtKB-KW"/>
</dbReference>
<comment type="similarity">
    <text evidence="1">Belongs to the eukaryotic/archaeal PrmC-related family.</text>
</comment>
<dbReference type="GO" id="GO:0008168">
    <property type="term" value="F:methyltransferase activity"/>
    <property type="evidence" value="ECO:0007669"/>
    <property type="project" value="UniProtKB-KW"/>
</dbReference>
<evidence type="ECO:0000256" key="1">
    <source>
        <dbReference type="ARBA" id="ARBA00006149"/>
    </source>
</evidence>
<keyword evidence="8" id="KW-1185">Reference proteome</keyword>
<dbReference type="InterPro" id="IPR007848">
    <property type="entry name" value="Small_mtfrase_dom"/>
</dbReference>
<accession>A0ABT0QXW6</accession>
<dbReference type="PANTHER" id="PTHR45875:SF1">
    <property type="entry name" value="METHYLTRANSFERASE N6AMT1"/>
    <property type="match status" value="1"/>
</dbReference>
<evidence type="ECO:0000313" key="8">
    <source>
        <dbReference type="Proteomes" id="UP001203761"/>
    </source>
</evidence>
<dbReference type="Pfam" id="PF23186">
    <property type="entry name" value="DUF7059"/>
    <property type="match status" value="1"/>
</dbReference>
<dbReference type="InterPro" id="IPR055487">
    <property type="entry name" value="DUF7059"/>
</dbReference>
<feature type="domain" description="Methyltransferase small" evidence="5">
    <location>
        <begin position="178"/>
        <end position="264"/>
    </location>
</feature>
<dbReference type="PROSITE" id="PS00092">
    <property type="entry name" value="N6_MTASE"/>
    <property type="match status" value="1"/>
</dbReference>
<dbReference type="PANTHER" id="PTHR45875">
    <property type="entry name" value="METHYLTRANSFERASE N6AMT1"/>
    <property type="match status" value="1"/>
</dbReference>
<sequence>MPDSTPSAGSKRLAASDRASAPLLTDPALLARLRADLRSADYTVERAEEALGTLAADALRRENPIPARLALRGRRDPLAVLYSLFTLGAIRPRAEVEPTLPSLGVDGAIALGLLAAAPAGPGHREEEDAVRALVDLSPYSATDDLGAISWWIASDLSEIATGRALEGEHVLGVGGASLTLARITPREPVGRALDIGCGGGIQALHLARHAEHVVATDLSQRALDFAAFNAALNEIALELRQGSLAEPVHGEVFDLIVSNPPFVITPRTAAEGAPAPAAGSEQPTGERWTYRDGGRAGDALLGELLADLPSLLAPDGRAVMLANWEISEDDWRAHPEAWLRPAAADGVDALVIQRESEDPAQYAETWARDGGITVRDAAWEGMQEAWLADFDSRGAHAIGFGYIALHRPSTRRPGILTLENVVTTGSGHLGAHLAQTLDRIDALAALPDEELLASRPAREADVIERRHQEPGAWDPMLIEIVQGAGFGRTVPADQMLAAAVGALDGSLTLDQTIGAICALTDADPEEARERLLPRIRELIRTGVLHL</sequence>
<dbReference type="Gene3D" id="3.40.50.150">
    <property type="entry name" value="Vaccinia Virus protein VP39"/>
    <property type="match status" value="1"/>
</dbReference>
<dbReference type="InterPro" id="IPR002052">
    <property type="entry name" value="DNA_methylase_N6_adenine_CS"/>
</dbReference>
<organism evidence="7 8">
    <name type="scientific">Brachybacterium equifaecis</name>
    <dbReference type="NCBI Taxonomy" id="2910770"/>
    <lineage>
        <taxon>Bacteria</taxon>
        <taxon>Bacillati</taxon>
        <taxon>Actinomycetota</taxon>
        <taxon>Actinomycetes</taxon>
        <taxon>Micrococcales</taxon>
        <taxon>Dermabacteraceae</taxon>
        <taxon>Brachybacterium</taxon>
    </lineage>
</organism>
<evidence type="ECO:0000256" key="2">
    <source>
        <dbReference type="ARBA" id="ARBA00022603"/>
    </source>
</evidence>
<name>A0ABT0QXW6_9MICO</name>
<feature type="domain" description="DUF7059" evidence="6">
    <location>
        <begin position="39"/>
        <end position="119"/>
    </location>
</feature>
<evidence type="ECO:0000259" key="5">
    <source>
        <dbReference type="Pfam" id="PF05175"/>
    </source>
</evidence>
<evidence type="ECO:0000313" key="7">
    <source>
        <dbReference type="EMBL" id="MCL6422420.1"/>
    </source>
</evidence>
<proteinExistence type="inferred from homology"/>
<comment type="caution">
    <text evidence="7">The sequence shown here is derived from an EMBL/GenBank/DDBJ whole genome shotgun (WGS) entry which is preliminary data.</text>
</comment>
<dbReference type="InterPro" id="IPR052190">
    <property type="entry name" value="Euk-Arch_PrmC-MTase"/>
</dbReference>
<evidence type="ECO:0000256" key="4">
    <source>
        <dbReference type="ARBA" id="ARBA00022691"/>
    </source>
</evidence>
<dbReference type="SUPFAM" id="SSF53335">
    <property type="entry name" value="S-adenosyl-L-methionine-dependent methyltransferases"/>
    <property type="match status" value="1"/>
</dbReference>
<gene>
    <name evidence="7" type="ORF">Bequi_03310</name>
</gene>
<reference evidence="7" key="1">
    <citation type="submission" date="2022-02" db="EMBL/GenBank/DDBJ databases">
        <authorList>
            <person name="Lee M."/>
            <person name="Kim S.-J."/>
            <person name="Jung M.-Y."/>
        </authorList>
    </citation>
    <scope>NUCLEOTIDE SEQUENCE</scope>
    <source>
        <strain evidence="7">JHP9</strain>
    </source>
</reference>
<dbReference type="Proteomes" id="UP001203761">
    <property type="component" value="Unassembled WGS sequence"/>
</dbReference>